<evidence type="ECO:0000256" key="2">
    <source>
        <dbReference type="ARBA" id="ARBA00022516"/>
    </source>
</evidence>
<gene>
    <name evidence="7" type="ORF">QNA08_10930</name>
</gene>
<keyword evidence="4" id="KW-0443">Lipid metabolism</keyword>
<dbReference type="GO" id="GO:0016746">
    <property type="term" value="F:acyltransferase activity"/>
    <property type="evidence" value="ECO:0007669"/>
    <property type="project" value="UniProtKB-KW"/>
</dbReference>
<dbReference type="CDD" id="cd07989">
    <property type="entry name" value="LPLAT_AGPAT-like"/>
    <property type="match status" value="1"/>
</dbReference>
<dbReference type="EMBL" id="JASJEV010000006">
    <property type="protein sequence ID" value="MDJ1158747.1"/>
    <property type="molecule type" value="Genomic_DNA"/>
</dbReference>
<sequence>MLSVRAVAKVAALVPVVAIGIPAQWAVLRFGLGHPGAIPWLFHRIVCRVLGIRRVVTGHPPNGEPALILANHVSWLDITVIGSLMPLSFVAKSEIAGWPLFGLFAKLQRSVFIDRTRRSATAVANETIAHRLKRGEAIVLFAEGTTGDGHRLLPFRSALVGAARDALADPDAPRIALKPLSIAYVRRHGLPLGRAGQPHVAWYGDMDLLPHLKAILADGPIDVHLAWGESIPFDAETDRKAVTRRAERAVRATFRAALRGRD</sequence>
<evidence type="ECO:0000313" key="8">
    <source>
        <dbReference type="Proteomes" id="UP001321492"/>
    </source>
</evidence>
<keyword evidence="3" id="KW-0808">Transferase</keyword>
<protein>
    <submittedName>
        <fullName evidence="7">Lysophospholipid acyltransferase family protein</fullName>
    </submittedName>
</protein>
<feature type="domain" description="Phospholipid/glycerol acyltransferase" evidence="6">
    <location>
        <begin position="66"/>
        <end position="185"/>
    </location>
</feature>
<comment type="pathway">
    <text evidence="1">Lipid metabolism.</text>
</comment>
<comment type="caution">
    <text evidence="7">The sequence shown here is derived from an EMBL/GenBank/DDBJ whole genome shotgun (WGS) entry which is preliminary data.</text>
</comment>
<accession>A0ABT7AH96</accession>
<dbReference type="InterPro" id="IPR002123">
    <property type="entry name" value="Plipid/glycerol_acylTrfase"/>
</dbReference>
<dbReference type="SMART" id="SM00563">
    <property type="entry name" value="PlsC"/>
    <property type="match status" value="1"/>
</dbReference>
<dbReference type="PANTHER" id="PTHR10434:SF64">
    <property type="entry name" value="1-ACYL-SN-GLYCEROL-3-PHOSPHATE ACYLTRANSFERASE-RELATED"/>
    <property type="match status" value="1"/>
</dbReference>
<organism evidence="7 8">
    <name type="scientific">Chelatococcus albus</name>
    <dbReference type="NCBI Taxonomy" id="3047466"/>
    <lineage>
        <taxon>Bacteria</taxon>
        <taxon>Pseudomonadati</taxon>
        <taxon>Pseudomonadota</taxon>
        <taxon>Alphaproteobacteria</taxon>
        <taxon>Hyphomicrobiales</taxon>
        <taxon>Chelatococcaceae</taxon>
        <taxon>Chelatococcus</taxon>
    </lineage>
</organism>
<evidence type="ECO:0000256" key="5">
    <source>
        <dbReference type="ARBA" id="ARBA00023315"/>
    </source>
</evidence>
<evidence type="ECO:0000256" key="1">
    <source>
        <dbReference type="ARBA" id="ARBA00005189"/>
    </source>
</evidence>
<dbReference type="PANTHER" id="PTHR10434">
    <property type="entry name" value="1-ACYL-SN-GLYCEROL-3-PHOSPHATE ACYLTRANSFERASE"/>
    <property type="match status" value="1"/>
</dbReference>
<evidence type="ECO:0000313" key="7">
    <source>
        <dbReference type="EMBL" id="MDJ1158747.1"/>
    </source>
</evidence>
<dbReference type="Pfam" id="PF01553">
    <property type="entry name" value="Acyltransferase"/>
    <property type="match status" value="1"/>
</dbReference>
<dbReference type="RefSeq" id="WP_283740744.1">
    <property type="nucleotide sequence ID" value="NZ_JASJEV010000006.1"/>
</dbReference>
<dbReference type="Proteomes" id="UP001321492">
    <property type="component" value="Unassembled WGS sequence"/>
</dbReference>
<keyword evidence="8" id="KW-1185">Reference proteome</keyword>
<proteinExistence type="predicted"/>
<keyword evidence="2" id="KW-0444">Lipid biosynthesis</keyword>
<keyword evidence="5 7" id="KW-0012">Acyltransferase</keyword>
<reference evidence="7 8" key="1">
    <citation type="submission" date="2023-05" db="EMBL/GenBank/DDBJ databases">
        <title>Chelatococcus sp. nov., a moderately thermophilic bacterium isolated from hot spring microbial mat.</title>
        <authorList>
            <person name="Hu C.-J."/>
            <person name="Li W.-J."/>
        </authorList>
    </citation>
    <scope>NUCLEOTIDE SEQUENCE [LARGE SCALE GENOMIC DNA]</scope>
    <source>
        <strain evidence="7 8">SYSU G07232</strain>
    </source>
</reference>
<name>A0ABT7AH96_9HYPH</name>
<evidence type="ECO:0000256" key="3">
    <source>
        <dbReference type="ARBA" id="ARBA00022679"/>
    </source>
</evidence>
<dbReference type="SUPFAM" id="SSF69593">
    <property type="entry name" value="Glycerol-3-phosphate (1)-acyltransferase"/>
    <property type="match status" value="1"/>
</dbReference>
<evidence type="ECO:0000259" key="6">
    <source>
        <dbReference type="SMART" id="SM00563"/>
    </source>
</evidence>
<evidence type="ECO:0000256" key="4">
    <source>
        <dbReference type="ARBA" id="ARBA00023098"/>
    </source>
</evidence>